<dbReference type="RefSeq" id="WP_014861588.1">
    <property type="nucleotide sequence ID" value="NC_018220.1"/>
</dbReference>
<dbReference type="SUPFAM" id="SSF46689">
    <property type="entry name" value="Homeodomain-like"/>
    <property type="match status" value="1"/>
</dbReference>
<dbReference type="GO" id="GO:0000976">
    <property type="term" value="F:transcription cis-regulatory region binding"/>
    <property type="evidence" value="ECO:0007669"/>
    <property type="project" value="TreeGrafter"/>
</dbReference>
<dbReference type="KEGG" id="ppx:T1E_4858"/>
<dbReference type="PATRIC" id="fig|1196325.3.peg.4811"/>
<dbReference type="EMBL" id="CP003734">
    <property type="protein sequence ID" value="AFO50684.1"/>
    <property type="molecule type" value="Genomic_DNA"/>
</dbReference>
<dbReference type="HOGENOM" id="CLU_069356_12_4_6"/>
<dbReference type="Gene3D" id="1.10.357.10">
    <property type="entry name" value="Tetracycline Repressor, domain 2"/>
    <property type="match status" value="1"/>
</dbReference>
<dbReference type="InterPro" id="IPR041490">
    <property type="entry name" value="KstR2_TetR_C"/>
</dbReference>
<sequence length="197" mass="21659">MPAANRLPVPSPDARDRLLETASNLFARRGYQAIGLRDLASHLGLHPGSLYHHIESKQGLLFELIESSLTDLLYETRKSLKASRSTDERLRCFVQAFIAFSQAHPDRLVLLTREAMNLTDDQALQVEQLKAVYSALLAEIIIADCNLCGPASGSRAHAIAQAVLSLLCGRAHWGNVEVANEQIVAYVQGIVRTGKME</sequence>
<dbReference type="InterPro" id="IPR009057">
    <property type="entry name" value="Homeodomain-like_sf"/>
</dbReference>
<keyword evidence="1 2" id="KW-0238">DNA-binding</keyword>
<dbReference type="PANTHER" id="PTHR30055">
    <property type="entry name" value="HTH-TYPE TRANSCRIPTIONAL REGULATOR RUTR"/>
    <property type="match status" value="1"/>
</dbReference>
<dbReference type="AlphaFoldDB" id="I7CFM1"/>
<name>I7CFM1_PSEPT</name>
<evidence type="ECO:0000313" key="5">
    <source>
        <dbReference type="Proteomes" id="UP000006503"/>
    </source>
</evidence>
<evidence type="ECO:0000256" key="2">
    <source>
        <dbReference type="PROSITE-ProRule" id="PRU00335"/>
    </source>
</evidence>
<gene>
    <name evidence="4" type="ordered locus">T1E_4858</name>
</gene>
<dbReference type="PRINTS" id="PR00455">
    <property type="entry name" value="HTHTETR"/>
</dbReference>
<proteinExistence type="predicted"/>
<dbReference type="Pfam" id="PF00440">
    <property type="entry name" value="TetR_N"/>
    <property type="match status" value="1"/>
</dbReference>
<dbReference type="Proteomes" id="UP000006503">
    <property type="component" value="Chromosome"/>
</dbReference>
<dbReference type="Gene3D" id="1.10.10.60">
    <property type="entry name" value="Homeodomain-like"/>
    <property type="match status" value="1"/>
</dbReference>
<feature type="DNA-binding region" description="H-T-H motif" evidence="2">
    <location>
        <begin position="35"/>
        <end position="54"/>
    </location>
</feature>
<dbReference type="PROSITE" id="PS50977">
    <property type="entry name" value="HTH_TETR_2"/>
    <property type="match status" value="1"/>
</dbReference>
<dbReference type="Pfam" id="PF17932">
    <property type="entry name" value="TetR_C_24"/>
    <property type="match status" value="1"/>
</dbReference>
<accession>I7CFM1</accession>
<dbReference type="InterPro" id="IPR050109">
    <property type="entry name" value="HTH-type_TetR-like_transc_reg"/>
</dbReference>
<dbReference type="GO" id="GO:0003700">
    <property type="term" value="F:DNA-binding transcription factor activity"/>
    <property type="evidence" value="ECO:0007669"/>
    <property type="project" value="TreeGrafter"/>
</dbReference>
<reference evidence="5" key="1">
    <citation type="journal article" date="2013" name="Microb. Biotechnol.">
        <title>Metabolic potential of the organic-solvent tolerant Pseudomonas putida DOT-T1E deduced from its annotated genome.</title>
        <authorList>
            <person name="Udaondo Z."/>
            <person name="Molina L."/>
            <person name="Daniels C."/>
            <person name="Gomez M.J."/>
            <person name="Molina-Henares M.A."/>
            <person name="Matilla M.A."/>
            <person name="Roca A."/>
            <person name="Fernandez M."/>
            <person name="Duque E."/>
            <person name="Segura A."/>
            <person name="Ramos J.L."/>
        </authorList>
    </citation>
    <scope>NUCLEOTIDE SEQUENCE [LARGE SCALE GENOMIC DNA]</scope>
    <source>
        <strain evidence="5">DOT-T1E</strain>
    </source>
</reference>
<evidence type="ECO:0000313" key="4">
    <source>
        <dbReference type="EMBL" id="AFO50684.1"/>
    </source>
</evidence>
<dbReference type="PANTHER" id="PTHR30055:SF226">
    <property type="entry name" value="HTH-TYPE TRANSCRIPTIONAL REGULATOR PKSA"/>
    <property type="match status" value="1"/>
</dbReference>
<evidence type="ECO:0000256" key="1">
    <source>
        <dbReference type="ARBA" id="ARBA00023125"/>
    </source>
</evidence>
<evidence type="ECO:0000259" key="3">
    <source>
        <dbReference type="PROSITE" id="PS50977"/>
    </source>
</evidence>
<organism evidence="4 5">
    <name type="scientific">Pseudomonas putida (strain DOT-T1E)</name>
    <dbReference type="NCBI Taxonomy" id="1196325"/>
    <lineage>
        <taxon>Bacteria</taxon>
        <taxon>Pseudomonadati</taxon>
        <taxon>Pseudomonadota</taxon>
        <taxon>Gammaproteobacteria</taxon>
        <taxon>Pseudomonadales</taxon>
        <taxon>Pseudomonadaceae</taxon>
        <taxon>Pseudomonas</taxon>
    </lineage>
</organism>
<protein>
    <submittedName>
        <fullName evidence="4">TetR family transcriptional regulator</fullName>
    </submittedName>
</protein>
<dbReference type="InterPro" id="IPR001647">
    <property type="entry name" value="HTH_TetR"/>
</dbReference>
<feature type="domain" description="HTH tetR-type" evidence="3">
    <location>
        <begin position="12"/>
        <end position="72"/>
    </location>
</feature>